<keyword evidence="1" id="KW-0010">Activator</keyword>
<dbReference type="Gene3D" id="2.60.120.10">
    <property type="entry name" value="Jelly Rolls"/>
    <property type="match status" value="1"/>
</dbReference>
<sequence length="196" mass="22717">MQIRGISEENTMYKMKKIIHLKKNESLPYPGDYIVHEGFLACKTAEQLVYFAKPGDAIVSLSNSCGRLLQFQAKTDVILVRMPKESLLITLERQDAMKEKLIQALVMRVQFFSVPAKDRLFVLLYQLGKEIGVQIGADYCIPSVVTQKEMGDYVSCTREYLCLVKKQLIEEGWLKEERGWKLLEWERWESEFGKIV</sequence>
<dbReference type="Proteomes" id="UP000295558">
    <property type="component" value="Unassembled WGS sequence"/>
</dbReference>
<name>A0A4R6ZK98_9LIST</name>
<evidence type="ECO:0000256" key="1">
    <source>
        <dbReference type="ARBA" id="ARBA00023159"/>
    </source>
</evidence>
<reference evidence="2 3" key="1">
    <citation type="submission" date="2019-03" db="EMBL/GenBank/DDBJ databases">
        <title>Genomic Encyclopedia of Type Strains, Phase III (KMG-III): the genomes of soil and plant-associated and newly described type strains.</title>
        <authorList>
            <person name="Whitman W."/>
        </authorList>
    </citation>
    <scope>NUCLEOTIDE SEQUENCE [LARGE SCALE GENOMIC DNA]</scope>
    <source>
        <strain evidence="2 3">CECT 7972</strain>
    </source>
</reference>
<dbReference type="SUPFAM" id="SSF46785">
    <property type="entry name" value="Winged helix' DNA-binding domain"/>
    <property type="match status" value="1"/>
</dbReference>
<dbReference type="SUPFAM" id="SSF51206">
    <property type="entry name" value="cAMP-binding domain-like"/>
    <property type="match status" value="1"/>
</dbReference>
<proteinExistence type="predicted"/>
<gene>
    <name evidence="2" type="ORF">DFP96_10799</name>
</gene>
<protein>
    <submittedName>
        <fullName evidence="2">CRP-like cAMP-binding protein</fullName>
    </submittedName>
</protein>
<dbReference type="InterPro" id="IPR014710">
    <property type="entry name" value="RmlC-like_jellyroll"/>
</dbReference>
<dbReference type="InterPro" id="IPR036390">
    <property type="entry name" value="WH_DNA-bd_sf"/>
</dbReference>
<accession>A0A4R6ZK98</accession>
<evidence type="ECO:0000313" key="3">
    <source>
        <dbReference type="Proteomes" id="UP000295558"/>
    </source>
</evidence>
<organism evidence="2 3">
    <name type="scientific">Listeria rocourtiae</name>
    <dbReference type="NCBI Taxonomy" id="647910"/>
    <lineage>
        <taxon>Bacteria</taxon>
        <taxon>Bacillati</taxon>
        <taxon>Bacillota</taxon>
        <taxon>Bacilli</taxon>
        <taxon>Bacillales</taxon>
        <taxon>Listeriaceae</taxon>
        <taxon>Listeria</taxon>
    </lineage>
</organism>
<dbReference type="InterPro" id="IPR018490">
    <property type="entry name" value="cNMP-bd_dom_sf"/>
</dbReference>
<dbReference type="EMBL" id="SNZK01000007">
    <property type="protein sequence ID" value="TDR52662.1"/>
    <property type="molecule type" value="Genomic_DNA"/>
</dbReference>
<evidence type="ECO:0000313" key="2">
    <source>
        <dbReference type="EMBL" id="TDR52662.1"/>
    </source>
</evidence>
<dbReference type="STRING" id="1265846.PROCOU_10738"/>
<keyword evidence="3" id="KW-1185">Reference proteome</keyword>
<dbReference type="AlphaFoldDB" id="A0A4R6ZK98"/>
<comment type="caution">
    <text evidence="2">The sequence shown here is derived from an EMBL/GenBank/DDBJ whole genome shotgun (WGS) entry which is preliminary data.</text>
</comment>